<protein>
    <submittedName>
        <fullName evidence="1">Uncharacterized protein</fullName>
    </submittedName>
</protein>
<organism evidence="1 2">
    <name type="scientific">Chaenocephalus aceratus</name>
    <name type="common">Blackfin icefish</name>
    <name type="synonym">Chaenichthys aceratus</name>
    <dbReference type="NCBI Taxonomy" id="36190"/>
    <lineage>
        <taxon>Eukaryota</taxon>
        <taxon>Metazoa</taxon>
        <taxon>Chordata</taxon>
        <taxon>Craniata</taxon>
        <taxon>Vertebrata</taxon>
        <taxon>Euteleostomi</taxon>
        <taxon>Actinopterygii</taxon>
        <taxon>Neopterygii</taxon>
        <taxon>Teleostei</taxon>
        <taxon>Neoteleostei</taxon>
        <taxon>Acanthomorphata</taxon>
        <taxon>Eupercaria</taxon>
        <taxon>Perciformes</taxon>
        <taxon>Notothenioidei</taxon>
        <taxon>Channichthyidae</taxon>
        <taxon>Chaenocephalus</taxon>
    </lineage>
</organism>
<name>A0ACB9XIB0_CHAAC</name>
<accession>A0ACB9XIB0</accession>
<dbReference type="EMBL" id="CM043789">
    <property type="protein sequence ID" value="KAI4826869.1"/>
    <property type="molecule type" value="Genomic_DNA"/>
</dbReference>
<sequence length="90" mass="10088">MQIKLCITTREIRQISTDGGCLFMTAPQTEDMSVGEHERLQVLAAQMKDSLEDKRDVPESEGKWHPAYQMPGNVIPAPPASTQLLGWTYL</sequence>
<keyword evidence="2" id="KW-1185">Reference proteome</keyword>
<dbReference type="Proteomes" id="UP001057452">
    <property type="component" value="Chromosome 5"/>
</dbReference>
<comment type="caution">
    <text evidence="1">The sequence shown here is derived from an EMBL/GenBank/DDBJ whole genome shotgun (WGS) entry which is preliminary data.</text>
</comment>
<gene>
    <name evidence="1" type="ORF">KUCAC02_030299</name>
</gene>
<reference evidence="1" key="1">
    <citation type="submission" date="2022-05" db="EMBL/GenBank/DDBJ databases">
        <title>Chromosome-level genome of Chaenocephalus aceratus.</title>
        <authorList>
            <person name="Park H."/>
        </authorList>
    </citation>
    <scope>NUCLEOTIDE SEQUENCE</scope>
    <source>
        <strain evidence="1">KU_202001</strain>
    </source>
</reference>
<evidence type="ECO:0000313" key="2">
    <source>
        <dbReference type="Proteomes" id="UP001057452"/>
    </source>
</evidence>
<proteinExistence type="predicted"/>
<evidence type="ECO:0000313" key="1">
    <source>
        <dbReference type="EMBL" id="KAI4826869.1"/>
    </source>
</evidence>